<name>A0A948W4L4_UNCEI</name>
<dbReference type="AlphaFoldDB" id="A0A948W4L4"/>
<evidence type="ECO:0000313" key="2">
    <source>
        <dbReference type="Proteomes" id="UP000777784"/>
    </source>
</evidence>
<dbReference type="Proteomes" id="UP000777784">
    <property type="component" value="Unassembled WGS sequence"/>
</dbReference>
<sequence>MTHRAEGPGNPRPFSSFLFFPLLIVVLSLASGLLTQACREQTTQEIDRNQPPETVLTGAPGDSTTTFYFTHLYWYGVDPDGKVIAFEFAVTDSIPEAMDEIEWHRTTRRDSLFALPVGETQEIMGRRFYIRAIDNNNRVDETPAWTFFTVRDNAAPTIEFTRSVGIGPNGEEVPITSISDVTPTDTIPTGWDVEFKWRGLDRDVALYEDGVRDTVGHVVGYSYHLAPIESSYLGGTLRNTSASYRNLISGSYIMFVRGMDDAGFAALNPTIRSFVWNRDPQTWFTRGDPDSSGPADSLAHFFDVEGNEYFNGDTLNRASGAGHTITAWVRGSDPDDPEGLGRVRDFEFRKRQDGGGLPWAPIQTLDNSVVWARLLTGDYDLLARCSDILGRVDGSPAKLTFYVNKSPRFRASLQVGPTLIEQTPQEGQVFPVDEVADGLPCRFLAYDPDRQNSDLRPRFFYKFTGPRDYHETFWRPMVQAQALSASVYFVQDVLVPERYDGRLMVKSEPYEITIQVIETFQDGSSENPRKTELIIHFYITSG</sequence>
<protein>
    <submittedName>
        <fullName evidence="1">Uncharacterized protein</fullName>
    </submittedName>
</protein>
<comment type="caution">
    <text evidence="1">The sequence shown here is derived from an EMBL/GenBank/DDBJ whole genome shotgun (WGS) entry which is preliminary data.</text>
</comment>
<proteinExistence type="predicted"/>
<evidence type="ECO:0000313" key="1">
    <source>
        <dbReference type="EMBL" id="MBU2689469.1"/>
    </source>
</evidence>
<dbReference type="EMBL" id="JAHJDP010000004">
    <property type="protein sequence ID" value="MBU2689469.1"/>
    <property type="molecule type" value="Genomic_DNA"/>
</dbReference>
<organism evidence="1 2">
    <name type="scientific">Eiseniibacteriota bacterium</name>
    <dbReference type="NCBI Taxonomy" id="2212470"/>
    <lineage>
        <taxon>Bacteria</taxon>
        <taxon>Candidatus Eiseniibacteriota</taxon>
    </lineage>
</organism>
<gene>
    <name evidence="1" type="ORF">KJ970_00950</name>
</gene>
<accession>A0A948W4L4</accession>
<reference evidence="1" key="1">
    <citation type="submission" date="2021-05" db="EMBL/GenBank/DDBJ databases">
        <title>Energy efficiency and biological interactions define the core microbiome of deep oligotrophic groundwater.</title>
        <authorList>
            <person name="Mehrshad M."/>
            <person name="Lopez-Fernandez M."/>
            <person name="Bell E."/>
            <person name="Bernier-Latmani R."/>
            <person name="Bertilsson S."/>
            <person name="Dopson M."/>
        </authorList>
    </citation>
    <scope>NUCLEOTIDE SEQUENCE</scope>
    <source>
        <strain evidence="1">Modern_marine.mb.64</strain>
    </source>
</reference>